<comment type="caution">
    <text evidence="1">The sequence shown here is derived from an EMBL/GenBank/DDBJ whole genome shotgun (WGS) entry which is preliminary data.</text>
</comment>
<dbReference type="EMBL" id="CM056810">
    <property type="protein sequence ID" value="KAJ8646005.1"/>
    <property type="molecule type" value="Genomic_DNA"/>
</dbReference>
<protein>
    <submittedName>
        <fullName evidence="1">Uncharacterized protein</fullName>
    </submittedName>
</protein>
<sequence length="828" mass="94267">MWIFPILGENHSGILPNQNFPRRSGSGEEKSAFRLFSVLPSYLSLHPNGPKTNARFLQNRVIAHGLQSPQLGRNNHGCMMDMKRGKCRIWWPKQLLSCKPDSEVLLFGWFFNSSYRFFDIVVATATSPNQITSPHFQSNLKEILHNANGKMVAGLQDRSEFSILGYCAADCCYRSLKMMDNPNNGLVSENFNGRLQSFEMEPEATSYSISYQQHNQEVVGEVAFTEVCGSRWSCGCHKLDKRLESYRQYSIQNGNWVHLSPDFQGFACKEIGWMPKLHHMHWNGKLFSVNDVHVIIYEQPAFGVHYYSLTSWSSLDQVRTPFQRPKWIHELHKKQPLNDLDSVLLALNSATAAKLFIESSLDPRGSYQQVRTFSRLLALLWCSMSLFLASIFTLLYIILQVSHRFLSFGTQSLICKMFGKLFSHTWKNVHIRSCQLLYWPIFLQGGGFRSHSNVEYAHRAALRKHSLWSRVAVDILLGNIVGLALLLHEEAVYSWILHLVRNINNNLLRSGCVWLMGVPAGFKLNTELAELLGMISLNAVQIWSTLWFFMGCLVRYIMKGIAISGIVFGVTIPASLCIDMLKLATIHLSTLHWLISILYSHQIQALASLWRLFRGRKWNPLRQRLDSYNYTVEQHVVSSLIFTPLLLLVPTTLVFYIFFTNINASISFLCVLVEITISILHATPYAELFLWMVRPKRFPSGVWFDILSDRSGNFPASPKLEILDGQHPEPHLHCKKTDVNAEGLRAVVSVLCINFSDLGKIVLPHYRNALRGFSPSSSASFAYGILSGQRIPSPLRIGLPPTLPWIYVGFKEYWQLAFDAMCACGSNL</sequence>
<proteinExistence type="predicted"/>
<accession>A0ACC2MK54</accession>
<gene>
    <name evidence="1" type="ORF">MRB53_007753</name>
</gene>
<evidence type="ECO:0000313" key="1">
    <source>
        <dbReference type="EMBL" id="KAJ8646005.1"/>
    </source>
</evidence>
<dbReference type="Proteomes" id="UP001234297">
    <property type="component" value="Chromosome 2"/>
</dbReference>
<organism evidence="1 2">
    <name type="scientific">Persea americana</name>
    <name type="common">Avocado</name>
    <dbReference type="NCBI Taxonomy" id="3435"/>
    <lineage>
        <taxon>Eukaryota</taxon>
        <taxon>Viridiplantae</taxon>
        <taxon>Streptophyta</taxon>
        <taxon>Embryophyta</taxon>
        <taxon>Tracheophyta</taxon>
        <taxon>Spermatophyta</taxon>
        <taxon>Magnoliopsida</taxon>
        <taxon>Magnoliidae</taxon>
        <taxon>Laurales</taxon>
        <taxon>Lauraceae</taxon>
        <taxon>Persea</taxon>
    </lineage>
</organism>
<name>A0ACC2MK54_PERAE</name>
<evidence type="ECO:0000313" key="2">
    <source>
        <dbReference type="Proteomes" id="UP001234297"/>
    </source>
</evidence>
<reference evidence="1 2" key="1">
    <citation type="journal article" date="2022" name="Hortic Res">
        <title>A haplotype resolved chromosomal level avocado genome allows analysis of novel avocado genes.</title>
        <authorList>
            <person name="Nath O."/>
            <person name="Fletcher S.J."/>
            <person name="Hayward A."/>
            <person name="Shaw L.M."/>
            <person name="Masouleh A.K."/>
            <person name="Furtado A."/>
            <person name="Henry R.J."/>
            <person name="Mitter N."/>
        </authorList>
    </citation>
    <scope>NUCLEOTIDE SEQUENCE [LARGE SCALE GENOMIC DNA]</scope>
    <source>
        <strain evidence="2">cv. Hass</strain>
    </source>
</reference>
<keyword evidence="2" id="KW-1185">Reference proteome</keyword>